<dbReference type="Gene3D" id="3.40.710.10">
    <property type="entry name" value="DD-peptidase/beta-lactamase superfamily"/>
    <property type="match status" value="1"/>
</dbReference>
<dbReference type="Proteomes" id="UP000219559">
    <property type="component" value="Unassembled WGS sequence"/>
</dbReference>
<gene>
    <name evidence="2" type="ORF">B7P33_00280</name>
</gene>
<keyword evidence="3" id="KW-1185">Reference proteome</keyword>
<dbReference type="RefSeq" id="WP_097441308.1">
    <property type="nucleotide sequence ID" value="NZ_NBWU01000001.1"/>
</dbReference>
<dbReference type="EMBL" id="NBWU01000001">
    <property type="protein sequence ID" value="PCE65778.1"/>
    <property type="molecule type" value="Genomic_DNA"/>
</dbReference>
<accession>A0A2A4GCS2</accession>
<dbReference type="SUPFAM" id="SSF56601">
    <property type="entry name" value="beta-lactamase/transpeptidase-like"/>
    <property type="match status" value="1"/>
</dbReference>
<comment type="caution">
    <text evidence="2">The sequence shown here is derived from an EMBL/GenBank/DDBJ whole genome shotgun (WGS) entry which is preliminary data.</text>
</comment>
<dbReference type="InterPro" id="IPR050491">
    <property type="entry name" value="AmpC-like"/>
</dbReference>
<dbReference type="PANTHER" id="PTHR46825:SF15">
    <property type="entry name" value="BETA-LACTAMASE-RELATED DOMAIN-CONTAINING PROTEIN"/>
    <property type="match status" value="1"/>
</dbReference>
<dbReference type="InterPro" id="IPR001466">
    <property type="entry name" value="Beta-lactam-related"/>
</dbReference>
<organism evidence="2 3">
    <name type="scientific">Sediminicola luteus</name>
    <dbReference type="NCBI Taxonomy" id="319238"/>
    <lineage>
        <taxon>Bacteria</taxon>
        <taxon>Pseudomonadati</taxon>
        <taxon>Bacteroidota</taxon>
        <taxon>Flavobacteriia</taxon>
        <taxon>Flavobacteriales</taxon>
        <taxon>Flavobacteriaceae</taxon>
        <taxon>Sediminicola</taxon>
    </lineage>
</organism>
<dbReference type="InterPro" id="IPR012338">
    <property type="entry name" value="Beta-lactam/transpept-like"/>
</dbReference>
<name>A0A2A4GCS2_9FLAO</name>
<evidence type="ECO:0000259" key="1">
    <source>
        <dbReference type="Pfam" id="PF00144"/>
    </source>
</evidence>
<proteinExistence type="predicted"/>
<evidence type="ECO:0000313" key="2">
    <source>
        <dbReference type="EMBL" id="PCE65778.1"/>
    </source>
</evidence>
<reference evidence="2 3" key="1">
    <citation type="submission" date="2017-04" db="EMBL/GenBank/DDBJ databases">
        <title>A new member of the family Flavobacteriaceae isolated from ascidians.</title>
        <authorList>
            <person name="Chen L."/>
        </authorList>
    </citation>
    <scope>NUCLEOTIDE SEQUENCE [LARGE SCALE GENOMIC DNA]</scope>
    <source>
        <strain evidence="2 3">HQA918</strain>
    </source>
</reference>
<dbReference type="AlphaFoldDB" id="A0A2A4GCS2"/>
<dbReference type="OrthoDB" id="1522765at2"/>
<protein>
    <recommendedName>
        <fullName evidence="1">Beta-lactamase-related domain-containing protein</fullName>
    </recommendedName>
</protein>
<feature type="domain" description="Beta-lactamase-related" evidence="1">
    <location>
        <begin position="38"/>
        <end position="350"/>
    </location>
</feature>
<dbReference type="Pfam" id="PF00144">
    <property type="entry name" value="Beta-lactamase"/>
    <property type="match status" value="1"/>
</dbReference>
<dbReference type="PANTHER" id="PTHR46825">
    <property type="entry name" value="D-ALANYL-D-ALANINE-CARBOXYPEPTIDASE/ENDOPEPTIDASE AMPH"/>
    <property type="match status" value="1"/>
</dbReference>
<evidence type="ECO:0000313" key="3">
    <source>
        <dbReference type="Proteomes" id="UP000219559"/>
    </source>
</evidence>
<sequence>MRVKLITILIGVHTLVFSQTPDSVRSEADVQDKLSYFIKVVERLKEKANTPGLALAVVYDNRLILKKTWGYRNLVGKLPVTDSTLFEIGSLGKAFTGVLMAQLVEAGELSWQDKVIRHIPEFKLADDYATEHATVQDLLTHRVNLYEHYFMNYGPVFPMQELLGRLPHMSFKGSFRADFSYSNYMYAVAGILQERVTQKAWGSLIKTYIFERLGMTDTKTDFNDFMESRNRAISYNADGRQIIKHYNIESVAPAGCITSSINDMGKWLLVFTNGGNHNHKPFIAKEQFDYITSPLTIRYPEDKQAYGIGWNVALENGNIFHNGSTAGQRSRLTFNLEKGYGIVVLANQQSVISNAIDYYATEIFLNNKLEVLEEIDVIVEKGGQFSNLKQQIRSISNKDLLDRLTDLAGRYTHPAYGEIKISRPKEDQFDFKYYDFEGTVGHKEKMEFTAFLNFDIGPEEIDFAVKEENESIDTLIVKFPYSKPMEFVKHRGQ</sequence>